<comment type="caution">
    <text evidence="4">The sequence shown here is derived from an EMBL/GenBank/DDBJ whole genome shotgun (WGS) entry which is preliminary data.</text>
</comment>
<dbReference type="AlphaFoldDB" id="A0A016QU18"/>
<dbReference type="Gene3D" id="1.10.357.10">
    <property type="entry name" value="Tetracycline Repressor, domain 2"/>
    <property type="match status" value="1"/>
</dbReference>
<dbReference type="GO" id="GO:0003677">
    <property type="term" value="F:DNA binding"/>
    <property type="evidence" value="ECO:0007669"/>
    <property type="project" value="UniProtKB-UniRule"/>
</dbReference>
<dbReference type="eggNOG" id="COG3226">
    <property type="taxonomic scope" value="Bacteria"/>
</dbReference>
<sequence length="198" mass="22566">MRQNAARRTLLLDTAIHLLAREGARGLSYRALDNAAELPTGTASNYFRHRADLLHQIALHIHERLMPDPQWLEETLQQRTGQELYTALLENLVERVLQEQHTSLALMELRLEATRRPELRASLFSTVRHNIGWNQRFSEEHGLALRAEDFVLMYLAISGLLVEELTVPGVLAPYTRTELVQSLVARFLPIQTGEGGIR</sequence>
<dbReference type="Pfam" id="PF17940">
    <property type="entry name" value="TetR_C_31"/>
    <property type="match status" value="1"/>
</dbReference>
<dbReference type="SUPFAM" id="SSF46689">
    <property type="entry name" value="Homeodomain-like"/>
    <property type="match status" value="1"/>
</dbReference>
<dbReference type="PROSITE" id="PS50977">
    <property type="entry name" value="HTH_TETR_2"/>
    <property type="match status" value="1"/>
</dbReference>
<proteinExistence type="predicted"/>
<dbReference type="InterPro" id="IPR041583">
    <property type="entry name" value="TetR_C_31"/>
</dbReference>
<feature type="DNA-binding region" description="H-T-H motif" evidence="2">
    <location>
        <begin position="28"/>
        <end position="47"/>
    </location>
</feature>
<gene>
    <name evidence="4" type="ORF">DEIPH_ctg004orf0121</name>
</gene>
<dbReference type="EMBL" id="JHAC01000004">
    <property type="protein sequence ID" value="EYB69600.1"/>
    <property type="molecule type" value="Genomic_DNA"/>
</dbReference>
<keyword evidence="1 2" id="KW-0238">DNA-binding</keyword>
<organism evidence="4 5">
    <name type="scientific">Deinococcus phoenicis</name>
    <dbReference type="NCBI Taxonomy" id="1476583"/>
    <lineage>
        <taxon>Bacteria</taxon>
        <taxon>Thermotogati</taxon>
        <taxon>Deinococcota</taxon>
        <taxon>Deinococci</taxon>
        <taxon>Deinococcales</taxon>
        <taxon>Deinococcaceae</taxon>
        <taxon>Deinococcus</taxon>
    </lineage>
</organism>
<reference evidence="4 5" key="1">
    <citation type="submission" date="2014-03" db="EMBL/GenBank/DDBJ databases">
        <title>Draft genome sequence of Deinococcus phoenicis 1P10ME.</title>
        <authorList>
            <person name="Stepanov V.G."/>
            <person name="Vaishampayan P."/>
            <person name="Venkateswaran K."/>
            <person name="Fox G.E."/>
        </authorList>
    </citation>
    <scope>NUCLEOTIDE SEQUENCE [LARGE SCALE GENOMIC DNA]</scope>
    <source>
        <strain evidence="4 5">1P10ME</strain>
    </source>
</reference>
<dbReference type="Proteomes" id="UP000020492">
    <property type="component" value="Unassembled WGS sequence"/>
</dbReference>
<dbReference type="InterPro" id="IPR001647">
    <property type="entry name" value="HTH_TetR"/>
</dbReference>
<keyword evidence="5" id="KW-1185">Reference proteome</keyword>
<name>A0A016QU18_9DEIO</name>
<evidence type="ECO:0000313" key="5">
    <source>
        <dbReference type="Proteomes" id="UP000020492"/>
    </source>
</evidence>
<feature type="domain" description="HTH tetR-type" evidence="3">
    <location>
        <begin position="5"/>
        <end position="65"/>
    </location>
</feature>
<accession>A0A016QU18</accession>
<evidence type="ECO:0000313" key="4">
    <source>
        <dbReference type="EMBL" id="EYB69600.1"/>
    </source>
</evidence>
<dbReference type="InterPro" id="IPR009057">
    <property type="entry name" value="Homeodomain-like_sf"/>
</dbReference>
<dbReference type="PATRIC" id="fig|1476583.3.peg.273"/>
<evidence type="ECO:0000256" key="2">
    <source>
        <dbReference type="PROSITE-ProRule" id="PRU00335"/>
    </source>
</evidence>
<dbReference type="STRING" id="1476583.DEIPH_ctg004orf0121"/>
<dbReference type="RefSeq" id="WP_034352611.1">
    <property type="nucleotide sequence ID" value="NZ_JHAC01000004.1"/>
</dbReference>
<evidence type="ECO:0000256" key="1">
    <source>
        <dbReference type="ARBA" id="ARBA00023125"/>
    </source>
</evidence>
<protein>
    <recommendedName>
        <fullName evidence="3">HTH tetR-type domain-containing protein</fullName>
    </recommendedName>
</protein>
<dbReference type="OrthoDB" id="7506349at2"/>
<evidence type="ECO:0000259" key="3">
    <source>
        <dbReference type="PROSITE" id="PS50977"/>
    </source>
</evidence>